<dbReference type="OrthoDB" id="9989112at2759"/>
<dbReference type="Proteomes" id="UP000664859">
    <property type="component" value="Unassembled WGS sequence"/>
</dbReference>
<dbReference type="FunFam" id="3.40.50.300:FF:001129">
    <property type="entry name" value="ras-related protein Rab-44 isoform X2"/>
    <property type="match status" value="1"/>
</dbReference>
<dbReference type="PANTHER" id="PTHR47980">
    <property type="entry name" value="LD44762P"/>
    <property type="match status" value="1"/>
</dbReference>
<evidence type="ECO:0000256" key="2">
    <source>
        <dbReference type="ARBA" id="ARBA00022741"/>
    </source>
</evidence>
<keyword evidence="3" id="KW-0342">GTP-binding</keyword>
<dbReference type="EMBL" id="JAFCMP010000523">
    <property type="protein sequence ID" value="KAG5177675.1"/>
    <property type="molecule type" value="Genomic_DNA"/>
</dbReference>
<gene>
    <name evidence="5" type="ORF">JKP88DRAFT_202332</name>
</gene>
<dbReference type="SMART" id="SM00177">
    <property type="entry name" value="ARF"/>
    <property type="match status" value="1"/>
</dbReference>
<dbReference type="InterPro" id="IPR001806">
    <property type="entry name" value="Small_GTPase"/>
</dbReference>
<comment type="similarity">
    <text evidence="1">Belongs to the small GTPase superfamily. Rab family.</text>
</comment>
<dbReference type="InterPro" id="IPR005225">
    <property type="entry name" value="Small_GTP-bd"/>
</dbReference>
<reference evidence="5" key="1">
    <citation type="submission" date="2021-02" db="EMBL/GenBank/DDBJ databases">
        <title>First Annotated Genome of the Yellow-green Alga Tribonema minus.</title>
        <authorList>
            <person name="Mahan K.M."/>
        </authorList>
    </citation>
    <scope>NUCLEOTIDE SEQUENCE</scope>
    <source>
        <strain evidence="5">UTEX B ZZ1240</strain>
    </source>
</reference>
<dbReference type="PROSITE" id="PS51421">
    <property type="entry name" value="RAS"/>
    <property type="match status" value="1"/>
</dbReference>
<name>A0A835YM14_9STRA</name>
<dbReference type="PROSITE" id="PS51420">
    <property type="entry name" value="RHO"/>
    <property type="match status" value="1"/>
</dbReference>
<dbReference type="Pfam" id="PF00071">
    <property type="entry name" value="Ras"/>
    <property type="match status" value="1"/>
</dbReference>
<dbReference type="InterPro" id="IPR050305">
    <property type="entry name" value="Small_GTPase_Rab"/>
</dbReference>
<dbReference type="SMART" id="SM00174">
    <property type="entry name" value="RHO"/>
    <property type="match status" value="1"/>
</dbReference>
<keyword evidence="2" id="KW-0547">Nucleotide-binding</keyword>
<evidence type="ECO:0000313" key="6">
    <source>
        <dbReference type="Proteomes" id="UP000664859"/>
    </source>
</evidence>
<evidence type="ECO:0000256" key="3">
    <source>
        <dbReference type="ARBA" id="ARBA00023134"/>
    </source>
</evidence>
<dbReference type="CDD" id="cd00154">
    <property type="entry name" value="Rab"/>
    <property type="match status" value="1"/>
</dbReference>
<dbReference type="Gene3D" id="3.40.50.300">
    <property type="entry name" value="P-loop containing nucleotide triphosphate hydrolases"/>
    <property type="match status" value="1"/>
</dbReference>
<sequence length="217" mass="23362">MATPAAAASPAAPAAPAPPAALLIRVLMIGESSVGKTSLVLRYDKRGFNAKFTTTIGVDYSDRMLTVDARAVKLQIWDTAGQERFHSLTTSFFKRAEGFALVFDVSDRRSFDAVARWMGDIREQGKADSDVVLVGNKCDVKERAVAKGEAEKLAKHFAVPYFEASAKDNVNVDVIFETLASSVKRRLDAKAADEAKKASETVTLGTAAEPKKKSACC</sequence>
<organism evidence="5 6">
    <name type="scientific">Tribonema minus</name>
    <dbReference type="NCBI Taxonomy" id="303371"/>
    <lineage>
        <taxon>Eukaryota</taxon>
        <taxon>Sar</taxon>
        <taxon>Stramenopiles</taxon>
        <taxon>Ochrophyta</taxon>
        <taxon>PX clade</taxon>
        <taxon>Xanthophyceae</taxon>
        <taxon>Tribonematales</taxon>
        <taxon>Tribonemataceae</taxon>
        <taxon>Tribonema</taxon>
    </lineage>
</organism>
<evidence type="ECO:0000256" key="1">
    <source>
        <dbReference type="ARBA" id="ARBA00006270"/>
    </source>
</evidence>
<comment type="caution">
    <text evidence="5">The sequence shown here is derived from an EMBL/GenBank/DDBJ whole genome shotgun (WGS) entry which is preliminary data.</text>
</comment>
<dbReference type="InterPro" id="IPR027417">
    <property type="entry name" value="P-loop_NTPase"/>
</dbReference>
<dbReference type="SUPFAM" id="SSF52540">
    <property type="entry name" value="P-loop containing nucleoside triphosphate hydrolases"/>
    <property type="match status" value="1"/>
</dbReference>
<proteinExistence type="inferred from homology"/>
<dbReference type="NCBIfam" id="TIGR00231">
    <property type="entry name" value="small_GTP"/>
    <property type="match status" value="1"/>
</dbReference>
<protein>
    <submittedName>
        <fullName evidence="5">Rab8D, rab family GTPase</fullName>
    </submittedName>
</protein>
<evidence type="ECO:0000313" key="5">
    <source>
        <dbReference type="EMBL" id="KAG5177675.1"/>
    </source>
</evidence>
<keyword evidence="6" id="KW-1185">Reference proteome</keyword>
<keyword evidence="4" id="KW-0449">Lipoprotein</keyword>
<dbReference type="AlphaFoldDB" id="A0A835YM14"/>
<evidence type="ECO:0000256" key="4">
    <source>
        <dbReference type="ARBA" id="ARBA00023288"/>
    </source>
</evidence>
<dbReference type="GO" id="GO:0003924">
    <property type="term" value="F:GTPase activity"/>
    <property type="evidence" value="ECO:0007669"/>
    <property type="project" value="InterPro"/>
</dbReference>
<dbReference type="GO" id="GO:0005525">
    <property type="term" value="F:GTP binding"/>
    <property type="evidence" value="ECO:0007669"/>
    <property type="project" value="UniProtKB-KW"/>
</dbReference>
<dbReference type="SMART" id="SM00173">
    <property type="entry name" value="RAS"/>
    <property type="match status" value="1"/>
</dbReference>
<dbReference type="SMART" id="SM00175">
    <property type="entry name" value="RAB"/>
    <property type="match status" value="1"/>
</dbReference>
<dbReference type="SMART" id="SM00176">
    <property type="entry name" value="RAN"/>
    <property type="match status" value="1"/>
</dbReference>
<accession>A0A835YM14</accession>
<dbReference type="PRINTS" id="PR00449">
    <property type="entry name" value="RASTRNSFRMNG"/>
</dbReference>
<dbReference type="PROSITE" id="PS51419">
    <property type="entry name" value="RAB"/>
    <property type="match status" value="1"/>
</dbReference>